<protein>
    <recommendedName>
        <fullName evidence="3">Glycosyl transferase</fullName>
    </recommendedName>
</protein>
<evidence type="ECO:0000313" key="2">
    <source>
        <dbReference type="Proteomes" id="UP000571084"/>
    </source>
</evidence>
<dbReference type="EMBL" id="JACHHQ010000005">
    <property type="protein sequence ID" value="MBB5200882.1"/>
    <property type="molecule type" value="Genomic_DNA"/>
</dbReference>
<dbReference type="RefSeq" id="WP_168055676.1">
    <property type="nucleotide sequence ID" value="NZ_JAAOZT010000007.1"/>
</dbReference>
<reference evidence="1 2" key="1">
    <citation type="submission" date="2020-08" db="EMBL/GenBank/DDBJ databases">
        <title>Genomic Encyclopedia of Type Strains, Phase IV (KMG-IV): sequencing the most valuable type-strain genomes for metagenomic binning, comparative biology and taxonomic classification.</title>
        <authorList>
            <person name="Goeker M."/>
        </authorList>
    </citation>
    <scope>NUCLEOTIDE SEQUENCE [LARGE SCALE GENOMIC DNA]</scope>
    <source>
        <strain evidence="1 2">DSM 23240</strain>
    </source>
</reference>
<name>A0A840RUN9_9BURK</name>
<organism evidence="1 2">
    <name type="scientific">Glaciimonas immobilis</name>
    <dbReference type="NCBI Taxonomy" id="728004"/>
    <lineage>
        <taxon>Bacteria</taxon>
        <taxon>Pseudomonadati</taxon>
        <taxon>Pseudomonadota</taxon>
        <taxon>Betaproteobacteria</taxon>
        <taxon>Burkholderiales</taxon>
        <taxon>Oxalobacteraceae</taxon>
        <taxon>Glaciimonas</taxon>
    </lineage>
</organism>
<keyword evidence="2" id="KW-1185">Reference proteome</keyword>
<evidence type="ECO:0008006" key="3">
    <source>
        <dbReference type="Google" id="ProtNLM"/>
    </source>
</evidence>
<evidence type="ECO:0000313" key="1">
    <source>
        <dbReference type="EMBL" id="MBB5200882.1"/>
    </source>
</evidence>
<sequence length="410" mass="47089">MNNKAAVTICSINYIAKALVLFDSYKFHNPSDFFYLVIVDRKIDDLKIGRPGLNIIWVEDLKIDNLAQHAFAFDVIEFNTNVKPSALKFLLSKYDAVLYLDPDMKVYSPLTLIFEALKSASLVVTPHSNTPILDGNKPDDLDFLKFGAFNLGFVGVSRCDEGFSFLEWWSERCLHHGFYEPQLGLAVDQKWVNLAPIFFPNMQILHNKGLNVAFWNLHERHITKKHDVWVVNDDTPLGFIHFSSFNPGKPDEVAQKQSRFLPGSRPDFGLLAHEYAKELLENASDLYSKKSYGFDYFDDGTYITPALRRFYAGLRGNVFKDEQNPFSADGPVKRFAKKNRLLVKGNLSAKRHIFSDMGKYSFSIKILLKLMRISLSILGPERYFNLMRYLVHISSLRNQVDMFGKINEKK</sequence>
<dbReference type="SUPFAM" id="SSF53448">
    <property type="entry name" value="Nucleotide-diphospho-sugar transferases"/>
    <property type="match status" value="1"/>
</dbReference>
<gene>
    <name evidence="1" type="ORF">HNR39_002724</name>
</gene>
<dbReference type="AlphaFoldDB" id="A0A840RUN9"/>
<dbReference type="Proteomes" id="UP000571084">
    <property type="component" value="Unassembled WGS sequence"/>
</dbReference>
<comment type="caution">
    <text evidence="1">The sequence shown here is derived from an EMBL/GenBank/DDBJ whole genome shotgun (WGS) entry which is preliminary data.</text>
</comment>
<dbReference type="InterPro" id="IPR029044">
    <property type="entry name" value="Nucleotide-diphossugar_trans"/>
</dbReference>
<dbReference type="Gene3D" id="3.90.550.10">
    <property type="entry name" value="Spore Coat Polysaccharide Biosynthesis Protein SpsA, Chain A"/>
    <property type="match status" value="1"/>
</dbReference>
<proteinExistence type="predicted"/>
<accession>A0A840RUN9</accession>